<organism evidence="6 7">
    <name type="scientific">Tricholomella constricta</name>
    <dbReference type="NCBI Taxonomy" id="117010"/>
    <lineage>
        <taxon>Eukaryota</taxon>
        <taxon>Fungi</taxon>
        <taxon>Dikarya</taxon>
        <taxon>Basidiomycota</taxon>
        <taxon>Agaricomycotina</taxon>
        <taxon>Agaricomycetes</taxon>
        <taxon>Agaricomycetidae</taxon>
        <taxon>Agaricales</taxon>
        <taxon>Tricholomatineae</taxon>
        <taxon>Lyophyllaceae</taxon>
        <taxon>Tricholomella</taxon>
    </lineage>
</organism>
<comment type="caution">
    <text evidence="6">The sequence shown here is derived from an EMBL/GenBank/DDBJ whole genome shotgun (WGS) entry which is preliminary data.</text>
</comment>
<name>A0A8H5M3C6_9AGAR</name>
<feature type="domain" description="FAD/NAD(P)-binding" evidence="5">
    <location>
        <begin position="5"/>
        <end position="293"/>
    </location>
</feature>
<evidence type="ECO:0000256" key="4">
    <source>
        <dbReference type="ARBA" id="ARBA00023002"/>
    </source>
</evidence>
<dbReference type="PRINTS" id="PR00368">
    <property type="entry name" value="FADPNR"/>
</dbReference>
<dbReference type="InterPro" id="IPR036188">
    <property type="entry name" value="FAD/NAD-bd_sf"/>
</dbReference>
<evidence type="ECO:0000256" key="1">
    <source>
        <dbReference type="ARBA" id="ARBA00006442"/>
    </source>
</evidence>
<dbReference type="GO" id="GO:0005737">
    <property type="term" value="C:cytoplasm"/>
    <property type="evidence" value="ECO:0007669"/>
    <property type="project" value="TreeGrafter"/>
</dbReference>
<keyword evidence="3" id="KW-0274">FAD</keyword>
<proteinExistence type="inferred from homology"/>
<dbReference type="PANTHER" id="PTHR43735">
    <property type="entry name" value="APOPTOSIS-INDUCING FACTOR 1"/>
    <property type="match status" value="1"/>
</dbReference>
<dbReference type="Proteomes" id="UP000565441">
    <property type="component" value="Unassembled WGS sequence"/>
</dbReference>
<dbReference type="Pfam" id="PF07992">
    <property type="entry name" value="Pyr_redox_2"/>
    <property type="match status" value="1"/>
</dbReference>
<keyword evidence="2" id="KW-0285">Flavoprotein</keyword>
<dbReference type="InterPro" id="IPR023753">
    <property type="entry name" value="FAD/NAD-binding_dom"/>
</dbReference>
<gene>
    <name evidence="6" type="ORF">D9615_006582</name>
</gene>
<dbReference type="SUPFAM" id="SSF51905">
    <property type="entry name" value="FAD/NAD(P)-binding domain"/>
    <property type="match status" value="1"/>
</dbReference>
<evidence type="ECO:0000259" key="5">
    <source>
        <dbReference type="Pfam" id="PF07992"/>
    </source>
</evidence>
<dbReference type="PANTHER" id="PTHR43735:SF3">
    <property type="entry name" value="FERROPTOSIS SUPPRESSOR PROTEIN 1"/>
    <property type="match status" value="1"/>
</dbReference>
<comment type="similarity">
    <text evidence="1">Belongs to the FAD-dependent oxidoreductase family.</text>
</comment>
<dbReference type="PRINTS" id="PR00469">
    <property type="entry name" value="PNDRDTASEII"/>
</dbReference>
<dbReference type="GO" id="GO:0004174">
    <property type="term" value="F:electron-transferring-flavoprotein dehydrogenase activity"/>
    <property type="evidence" value="ECO:0007669"/>
    <property type="project" value="TreeGrafter"/>
</dbReference>
<evidence type="ECO:0000313" key="7">
    <source>
        <dbReference type="Proteomes" id="UP000565441"/>
    </source>
</evidence>
<dbReference type="AlphaFoldDB" id="A0A8H5M3C6"/>
<sequence length="370" mass="39857">MSKKNIVIVGGGGAGVTAARALSRTLDSSKYELILINPLPYRIWLVASLRLIVTQDEALRKDIMLPFDKVFVNGKGKFVEGTVTSIDPTKDASSVTLESGEKIDYHVLLLAQGASWFGPPAFPRTNDGVNEHIKTLNSQLTKAQDIVLVGGGAVGIELAGEIKDQWPEKKVTIVHGDKLLLNDTYPDKPRKAAETSLRARGVQLVLGEFVDFAETAEVEGLSTRNGTELKNADFVVQTRGPRPNNDFVSASLGKDSLSERGLIKIRPTLQLANYDNIFAAGDVIEWKEQKQAAKSSIHGALAGGNIQAFLNNGAMKPYKGTTEMIVVTNGKAAGIAYFDLLGGITLGNWLAKAAKSKTLLVSMYKGEQGY</sequence>
<dbReference type="OrthoDB" id="202203at2759"/>
<evidence type="ECO:0000256" key="3">
    <source>
        <dbReference type="ARBA" id="ARBA00022827"/>
    </source>
</evidence>
<evidence type="ECO:0000256" key="2">
    <source>
        <dbReference type="ARBA" id="ARBA00022630"/>
    </source>
</evidence>
<dbReference type="EMBL" id="JAACJP010000016">
    <property type="protein sequence ID" value="KAF5379373.1"/>
    <property type="molecule type" value="Genomic_DNA"/>
</dbReference>
<accession>A0A8H5M3C6</accession>
<evidence type="ECO:0000313" key="6">
    <source>
        <dbReference type="EMBL" id="KAF5379373.1"/>
    </source>
</evidence>
<dbReference type="Gene3D" id="3.50.50.100">
    <property type="match status" value="1"/>
</dbReference>
<dbReference type="GO" id="GO:0050660">
    <property type="term" value="F:flavin adenine dinucleotide binding"/>
    <property type="evidence" value="ECO:0007669"/>
    <property type="project" value="TreeGrafter"/>
</dbReference>
<reference evidence="6 7" key="1">
    <citation type="journal article" date="2020" name="ISME J.">
        <title>Uncovering the hidden diversity of litter-decomposition mechanisms in mushroom-forming fungi.</title>
        <authorList>
            <person name="Floudas D."/>
            <person name="Bentzer J."/>
            <person name="Ahren D."/>
            <person name="Johansson T."/>
            <person name="Persson P."/>
            <person name="Tunlid A."/>
        </authorList>
    </citation>
    <scope>NUCLEOTIDE SEQUENCE [LARGE SCALE GENOMIC DNA]</scope>
    <source>
        <strain evidence="6 7">CBS 661.87</strain>
    </source>
</reference>
<keyword evidence="7" id="KW-1185">Reference proteome</keyword>
<protein>
    <recommendedName>
        <fullName evidence="5">FAD/NAD(P)-binding domain-containing protein</fullName>
    </recommendedName>
</protein>
<keyword evidence="4" id="KW-0560">Oxidoreductase</keyword>